<evidence type="ECO:0000313" key="2">
    <source>
        <dbReference type="Proteomes" id="UP000006735"/>
    </source>
</evidence>
<protein>
    <recommendedName>
        <fullName evidence="3">DUF2946 domain-containing protein</fullName>
    </recommendedName>
</protein>
<dbReference type="HOGENOM" id="CLU_118629_0_0_6"/>
<dbReference type="EMBL" id="AE013598">
    <property type="protein sequence ID" value="AAW76658.1"/>
    <property type="molecule type" value="Genomic_DNA"/>
</dbReference>
<proteinExistence type="predicted"/>
<organism evidence="1 2">
    <name type="scientific">Xanthomonas oryzae pv. oryzae (strain KACC10331 / KXO85)</name>
    <dbReference type="NCBI Taxonomy" id="291331"/>
    <lineage>
        <taxon>Bacteria</taxon>
        <taxon>Pseudomonadati</taxon>
        <taxon>Pseudomonadota</taxon>
        <taxon>Gammaproteobacteria</taxon>
        <taxon>Lysobacterales</taxon>
        <taxon>Lysobacteraceae</taxon>
        <taxon>Xanthomonas</taxon>
    </lineage>
</organism>
<reference evidence="1 2" key="1">
    <citation type="journal article" date="2005" name="Nucleic Acids Res.">
        <title>The genome sequence of Xanthomonas oryzae pathovar oryzae KACC10331, the bacterial blight pathogen of rice.</title>
        <authorList>
            <person name="Lee B.M."/>
            <person name="Park Y.J."/>
            <person name="Park D.S."/>
            <person name="Kang H.W."/>
            <person name="Kim J.G."/>
            <person name="Song E.S."/>
            <person name="Park I.C."/>
            <person name="Yoon U.H."/>
            <person name="Hahn J.H."/>
            <person name="Koo B.S."/>
            <person name="Lee G.B."/>
            <person name="Kim H."/>
            <person name="Park H.S."/>
            <person name="Yoon K.O."/>
            <person name="Kim J.H."/>
            <person name="Jung C.H."/>
            <person name="Koh N.H."/>
            <person name="Seo J.S."/>
            <person name="Go S.J."/>
        </authorList>
    </citation>
    <scope>NUCLEOTIDE SEQUENCE [LARGE SCALE GENOMIC DNA]</scope>
    <source>
        <strain evidence="2">KACC10331 / KXO85</strain>
    </source>
</reference>
<accession>Q5GXB3</accession>
<dbReference type="InterPro" id="IPR021333">
    <property type="entry name" value="DUF2946"/>
</dbReference>
<gene>
    <name evidence="1" type="ordered locus">XOO3404</name>
</gene>
<dbReference type="KEGG" id="xoo:XOO3404"/>
<keyword evidence="2" id="KW-1185">Reference proteome</keyword>
<dbReference type="Pfam" id="PF11162">
    <property type="entry name" value="DUF2946"/>
    <property type="match status" value="1"/>
</dbReference>
<evidence type="ECO:0008006" key="3">
    <source>
        <dbReference type="Google" id="ProtNLM"/>
    </source>
</evidence>
<dbReference type="STRING" id="291331.XOO3404"/>
<dbReference type="AlphaFoldDB" id="Q5GXB3"/>
<name>Q5GXB3_XANOR</name>
<sequence length="168" mass="18273">MRHPVARWSRPSHPVTWRLTLRGMLRSCRRHRLLPLLACLAVVLMLVAPLISRWSQTQSTEPMCMSAPAVSAASWLHADHRYEPPVIAAQAHPGAALATQHPGSHDAAIHGEACDYCVLAARVLPLLIVALLCLLQLRPTPVPAHIQASARSVFRWAALGARGPPLPA</sequence>
<evidence type="ECO:0000313" key="1">
    <source>
        <dbReference type="EMBL" id="AAW76658.1"/>
    </source>
</evidence>
<dbReference type="Proteomes" id="UP000006735">
    <property type="component" value="Chromosome"/>
</dbReference>